<reference evidence="3" key="1">
    <citation type="submission" date="2019-07" db="EMBL/GenBank/DDBJ databases">
        <title>De Novo Assembly of kiwifruit Actinidia rufa.</title>
        <authorList>
            <person name="Sugita-Konishi S."/>
            <person name="Sato K."/>
            <person name="Mori E."/>
            <person name="Abe Y."/>
            <person name="Kisaki G."/>
            <person name="Hamano K."/>
            <person name="Suezawa K."/>
            <person name="Otani M."/>
            <person name="Fukuda T."/>
            <person name="Manabe T."/>
            <person name="Gomi K."/>
            <person name="Tabuchi M."/>
            <person name="Akimitsu K."/>
            <person name="Kataoka I."/>
        </authorList>
    </citation>
    <scope>NUCLEOTIDE SEQUENCE [LARGE SCALE GENOMIC DNA]</scope>
    <source>
        <strain evidence="3">cv. Fuchu</strain>
    </source>
</reference>
<dbReference type="AlphaFoldDB" id="A0A7J0DJP3"/>
<name>A0A7J0DJP3_9ERIC</name>
<dbReference type="SUPFAM" id="SSF54236">
    <property type="entry name" value="Ubiquitin-like"/>
    <property type="match status" value="1"/>
</dbReference>
<dbReference type="InterPro" id="IPR029071">
    <property type="entry name" value="Ubiquitin-like_domsf"/>
</dbReference>
<dbReference type="InterPro" id="IPR000626">
    <property type="entry name" value="Ubiquitin-like_dom"/>
</dbReference>
<dbReference type="PRINTS" id="PR00348">
    <property type="entry name" value="UBIQUITIN"/>
</dbReference>
<dbReference type="InterPro" id="IPR019956">
    <property type="entry name" value="Ubiquitin_dom"/>
</dbReference>
<feature type="domain" description="Ubiquitin-like" evidence="1">
    <location>
        <begin position="34"/>
        <end position="109"/>
    </location>
</feature>
<comment type="caution">
    <text evidence="2">The sequence shown here is derived from an EMBL/GenBank/DDBJ whole genome shotgun (WGS) entry which is preliminary data.</text>
</comment>
<organism evidence="2 3">
    <name type="scientific">Actinidia rufa</name>
    <dbReference type="NCBI Taxonomy" id="165716"/>
    <lineage>
        <taxon>Eukaryota</taxon>
        <taxon>Viridiplantae</taxon>
        <taxon>Streptophyta</taxon>
        <taxon>Embryophyta</taxon>
        <taxon>Tracheophyta</taxon>
        <taxon>Spermatophyta</taxon>
        <taxon>Magnoliopsida</taxon>
        <taxon>eudicotyledons</taxon>
        <taxon>Gunneridae</taxon>
        <taxon>Pentapetalae</taxon>
        <taxon>asterids</taxon>
        <taxon>Ericales</taxon>
        <taxon>Actinidiaceae</taxon>
        <taxon>Actinidia</taxon>
    </lineage>
</organism>
<gene>
    <name evidence="2" type="ORF">Acr_00g0040950</name>
</gene>
<dbReference type="Gene3D" id="3.10.20.90">
    <property type="entry name" value="Phosphatidylinositol 3-kinase Catalytic Subunit, Chain A, domain 1"/>
    <property type="match status" value="1"/>
</dbReference>
<protein>
    <submittedName>
        <fullName evidence="2">Phosphoinositide 4-kinase gamma 4</fullName>
    </submittedName>
</protein>
<dbReference type="GO" id="GO:0016301">
    <property type="term" value="F:kinase activity"/>
    <property type="evidence" value="ECO:0007669"/>
    <property type="project" value="UniProtKB-KW"/>
</dbReference>
<keyword evidence="2" id="KW-0418">Kinase</keyword>
<evidence type="ECO:0000313" key="3">
    <source>
        <dbReference type="Proteomes" id="UP000585474"/>
    </source>
</evidence>
<keyword evidence="2" id="KW-0808">Transferase</keyword>
<keyword evidence="3" id="KW-1185">Reference proteome</keyword>
<sequence>MSIADVALSPIREESVRSPGYLDSRSGLYSNESIVIYLTVAGSVVPMRVLESDSITSVKLRIQTCERFVAKKQKLVLGGRELSRNDSLIKDYGVTKGNVLHLVLRLSDRLVITVRTTCEKKFEFHVNRKYRVNQAANRQKRESSVVAKAVEKDVELSVVAANWDERTDGLHEGDNLSEELCVSSCSKQVRDFLLEPVFVNPIIKLPSTISDMIKSTLDGLERGKRPIRSSDGCE</sequence>
<dbReference type="OrthoDB" id="1717186at2759"/>
<evidence type="ECO:0000313" key="2">
    <source>
        <dbReference type="EMBL" id="GFS35615.1"/>
    </source>
</evidence>
<dbReference type="SMART" id="SM00213">
    <property type="entry name" value="UBQ"/>
    <property type="match status" value="1"/>
</dbReference>
<accession>A0A7J0DJP3</accession>
<dbReference type="Proteomes" id="UP000585474">
    <property type="component" value="Unassembled WGS sequence"/>
</dbReference>
<dbReference type="PROSITE" id="PS50053">
    <property type="entry name" value="UBIQUITIN_2"/>
    <property type="match status" value="1"/>
</dbReference>
<dbReference type="Pfam" id="PF00240">
    <property type="entry name" value="ubiquitin"/>
    <property type="match status" value="1"/>
</dbReference>
<evidence type="ECO:0000259" key="1">
    <source>
        <dbReference type="PROSITE" id="PS50053"/>
    </source>
</evidence>
<proteinExistence type="predicted"/>
<dbReference type="EMBL" id="BJWL01000235">
    <property type="protein sequence ID" value="GFS35615.1"/>
    <property type="molecule type" value="Genomic_DNA"/>
</dbReference>